<reference evidence="2" key="1">
    <citation type="submission" date="2014-11" db="EMBL/GenBank/DDBJ databases">
        <authorList>
            <person name="Wibberg D."/>
        </authorList>
    </citation>
    <scope>NUCLEOTIDE SEQUENCE [LARGE SCALE GENOMIC DNA]</scope>
    <source>
        <strain evidence="2">L3</strain>
    </source>
</reference>
<dbReference type="RefSeq" id="WP_045087583.1">
    <property type="nucleotide sequence ID" value="NZ_LN824141.1"/>
</dbReference>
<protein>
    <submittedName>
        <fullName evidence="1">Uncharacterized protein</fullName>
    </submittedName>
</protein>
<dbReference type="Proteomes" id="UP000032809">
    <property type="component" value="Chromosome I"/>
</dbReference>
<dbReference type="STRING" id="1006576.DTL3_0747"/>
<keyword evidence="2" id="KW-1185">Reference proteome</keyword>
<dbReference type="HOGENOM" id="CLU_2408351_0_0_0"/>
<gene>
    <name evidence="1" type="ORF">DTL3_0747</name>
</gene>
<proteinExistence type="predicted"/>
<name>A0A0C7NQ75_DEFTU</name>
<dbReference type="AlphaFoldDB" id="A0A0C7NQ75"/>
<accession>A0A0C7NQ75</accession>
<dbReference type="KEGG" id="dtn:DTL3_0747"/>
<evidence type="ECO:0000313" key="1">
    <source>
        <dbReference type="EMBL" id="CEP78057.1"/>
    </source>
</evidence>
<organism evidence="1 2">
    <name type="scientific">Defluviitoga tunisiensis</name>
    <dbReference type="NCBI Taxonomy" id="1006576"/>
    <lineage>
        <taxon>Bacteria</taxon>
        <taxon>Thermotogati</taxon>
        <taxon>Thermotogota</taxon>
        <taxon>Thermotogae</taxon>
        <taxon>Petrotogales</taxon>
        <taxon>Petrotogaceae</taxon>
        <taxon>Defluviitoga</taxon>
    </lineage>
</organism>
<dbReference type="EMBL" id="LN824141">
    <property type="protein sequence ID" value="CEP78057.1"/>
    <property type="molecule type" value="Genomic_DNA"/>
</dbReference>
<sequence>MLEELKGNKIHSFAIDSLENIFIVYHSVSDNKLKISVIVQNEEGKYSTKAISEEPFVEEPIKLLAYRGFLILVTKENYQIYEILPIIKKLQN</sequence>
<evidence type="ECO:0000313" key="2">
    <source>
        <dbReference type="Proteomes" id="UP000032809"/>
    </source>
</evidence>